<proteinExistence type="predicted"/>
<sequence length="92" mass="9269">MPGPKPKLEVATPVTSNFPSSITSANTATPLSGLPLSAKLDPDFIKTPISPPPAYTDFLTKAMSLNSPIIAMAAAGDASPDSAPTSDASDQG</sequence>
<dbReference type="EMBL" id="JANAKD010000567">
    <property type="protein sequence ID" value="KAJ3492711.1"/>
    <property type="molecule type" value="Genomic_DNA"/>
</dbReference>
<dbReference type="Proteomes" id="UP001148737">
    <property type="component" value="Unassembled WGS sequence"/>
</dbReference>
<accession>A0ACC1QTB2</accession>
<protein>
    <submittedName>
        <fullName evidence="1">Uncharacterized protein</fullName>
    </submittedName>
</protein>
<gene>
    <name evidence="1" type="ORF">NLG97_g5196</name>
</gene>
<evidence type="ECO:0000313" key="1">
    <source>
        <dbReference type="EMBL" id="KAJ3492711.1"/>
    </source>
</evidence>
<organism evidence="1 2">
    <name type="scientific">Lecanicillium saksenae</name>
    <dbReference type="NCBI Taxonomy" id="468837"/>
    <lineage>
        <taxon>Eukaryota</taxon>
        <taxon>Fungi</taxon>
        <taxon>Dikarya</taxon>
        <taxon>Ascomycota</taxon>
        <taxon>Pezizomycotina</taxon>
        <taxon>Sordariomycetes</taxon>
        <taxon>Hypocreomycetidae</taxon>
        <taxon>Hypocreales</taxon>
        <taxon>Cordycipitaceae</taxon>
        <taxon>Lecanicillium</taxon>
    </lineage>
</organism>
<name>A0ACC1QTB2_9HYPO</name>
<comment type="caution">
    <text evidence="1">The sequence shown here is derived from an EMBL/GenBank/DDBJ whole genome shotgun (WGS) entry which is preliminary data.</text>
</comment>
<reference evidence="1" key="1">
    <citation type="submission" date="2022-07" db="EMBL/GenBank/DDBJ databases">
        <title>Genome Sequence of Lecanicillium saksenae.</title>
        <authorList>
            <person name="Buettner E."/>
        </authorList>
    </citation>
    <scope>NUCLEOTIDE SEQUENCE</scope>
    <source>
        <strain evidence="1">VT-O1</strain>
    </source>
</reference>
<keyword evidence="2" id="KW-1185">Reference proteome</keyword>
<evidence type="ECO:0000313" key="2">
    <source>
        <dbReference type="Proteomes" id="UP001148737"/>
    </source>
</evidence>